<dbReference type="AlphaFoldDB" id="A0AAN9AZZ2"/>
<keyword evidence="1" id="KW-1015">Disulfide bond</keyword>
<comment type="caution">
    <text evidence="4">The sequence shown here is derived from an EMBL/GenBank/DDBJ whole genome shotgun (WGS) entry which is preliminary data.</text>
</comment>
<sequence>MTSFVTKTYYIDTALNMPVLFLLMVTSLCAQKSQSERPAASWGSDPSFVSLQPSPSAADLKMESTSLMDCAALCSTNTWCSSFFYNSKRSQCLLFRGFYVDTEGLQQNPGAEYYLMVSDRCPSPSCFHLSRQDNVCFLYLRENKTYQESNDLCQGYNGSLAILDTLSKNDWVVGLLRLNNVIAGGVRLFLGAQRNLPQRNGKVFQWSNGQKVAANGSSESFWPPPGPKRRGEFCLVLYAVPPSPVKWYDSSCDHVSSGVLCEYDEN</sequence>
<dbReference type="InterPro" id="IPR018378">
    <property type="entry name" value="C-type_lectin_CS"/>
</dbReference>
<dbReference type="SMART" id="SM00034">
    <property type="entry name" value="CLECT"/>
    <property type="match status" value="1"/>
</dbReference>
<dbReference type="InterPro" id="IPR016186">
    <property type="entry name" value="C-type_lectin-like/link_sf"/>
</dbReference>
<feature type="domain" description="C-type lectin" evidence="2">
    <location>
        <begin position="132"/>
        <end position="253"/>
    </location>
</feature>
<protein>
    <recommendedName>
        <fullName evidence="6">C-type lectin domain-containing protein</fullName>
    </recommendedName>
</protein>
<dbReference type="Gene3D" id="3.50.4.10">
    <property type="entry name" value="Hepatocyte Growth Factor"/>
    <property type="match status" value="1"/>
</dbReference>
<dbReference type="InterPro" id="IPR001304">
    <property type="entry name" value="C-type_lectin-like"/>
</dbReference>
<reference evidence="4 5" key="1">
    <citation type="submission" date="2024-02" db="EMBL/GenBank/DDBJ databases">
        <title>Chromosome-scale genome assembly of the rough periwinkle Littorina saxatilis.</title>
        <authorList>
            <person name="De Jode A."/>
            <person name="Faria R."/>
            <person name="Formenti G."/>
            <person name="Sims Y."/>
            <person name="Smith T.P."/>
            <person name="Tracey A."/>
            <person name="Wood J.M.D."/>
            <person name="Zagrodzka Z.B."/>
            <person name="Johannesson K."/>
            <person name="Butlin R.K."/>
            <person name="Leder E.H."/>
        </authorList>
    </citation>
    <scope>NUCLEOTIDE SEQUENCE [LARGE SCALE GENOMIC DNA]</scope>
    <source>
        <strain evidence="4">Snail1</strain>
        <tissue evidence="4">Muscle</tissue>
    </source>
</reference>
<dbReference type="PROSITE" id="PS00615">
    <property type="entry name" value="C_TYPE_LECTIN_1"/>
    <property type="match status" value="1"/>
</dbReference>
<evidence type="ECO:0000313" key="4">
    <source>
        <dbReference type="EMBL" id="KAK7096252.1"/>
    </source>
</evidence>
<dbReference type="SUPFAM" id="SSF56436">
    <property type="entry name" value="C-type lectin-like"/>
    <property type="match status" value="1"/>
</dbReference>
<dbReference type="InterPro" id="IPR016187">
    <property type="entry name" value="CTDL_fold"/>
</dbReference>
<keyword evidence="5" id="KW-1185">Reference proteome</keyword>
<evidence type="ECO:0000313" key="5">
    <source>
        <dbReference type="Proteomes" id="UP001374579"/>
    </source>
</evidence>
<dbReference type="Gene3D" id="3.10.100.10">
    <property type="entry name" value="Mannose-Binding Protein A, subunit A"/>
    <property type="match status" value="1"/>
</dbReference>
<dbReference type="Pfam" id="PF00059">
    <property type="entry name" value="Lectin_C"/>
    <property type="match status" value="1"/>
</dbReference>
<organism evidence="4 5">
    <name type="scientific">Littorina saxatilis</name>
    <dbReference type="NCBI Taxonomy" id="31220"/>
    <lineage>
        <taxon>Eukaryota</taxon>
        <taxon>Metazoa</taxon>
        <taxon>Spiralia</taxon>
        <taxon>Lophotrochozoa</taxon>
        <taxon>Mollusca</taxon>
        <taxon>Gastropoda</taxon>
        <taxon>Caenogastropoda</taxon>
        <taxon>Littorinimorpha</taxon>
        <taxon>Littorinoidea</taxon>
        <taxon>Littorinidae</taxon>
        <taxon>Littorina</taxon>
    </lineage>
</organism>
<evidence type="ECO:0000256" key="1">
    <source>
        <dbReference type="ARBA" id="ARBA00023157"/>
    </source>
</evidence>
<dbReference type="SUPFAM" id="SSF57414">
    <property type="entry name" value="Hairpin loop containing domain-like"/>
    <property type="match status" value="1"/>
</dbReference>
<dbReference type="EMBL" id="JBAMIC010000014">
    <property type="protein sequence ID" value="KAK7096252.1"/>
    <property type="molecule type" value="Genomic_DNA"/>
</dbReference>
<evidence type="ECO:0000259" key="2">
    <source>
        <dbReference type="PROSITE" id="PS50041"/>
    </source>
</evidence>
<dbReference type="PROSITE" id="PS50948">
    <property type="entry name" value="PAN"/>
    <property type="match status" value="1"/>
</dbReference>
<name>A0AAN9AZZ2_9CAEN</name>
<accession>A0AAN9AZZ2</accession>
<dbReference type="CDD" id="cd00037">
    <property type="entry name" value="CLECT"/>
    <property type="match status" value="1"/>
</dbReference>
<evidence type="ECO:0000259" key="3">
    <source>
        <dbReference type="PROSITE" id="PS50948"/>
    </source>
</evidence>
<feature type="domain" description="Apple" evidence="3">
    <location>
        <begin position="29"/>
        <end position="118"/>
    </location>
</feature>
<proteinExistence type="predicted"/>
<dbReference type="Proteomes" id="UP001374579">
    <property type="component" value="Unassembled WGS sequence"/>
</dbReference>
<dbReference type="PROSITE" id="PS50041">
    <property type="entry name" value="C_TYPE_LECTIN_2"/>
    <property type="match status" value="1"/>
</dbReference>
<gene>
    <name evidence="4" type="ORF">V1264_005568</name>
</gene>
<dbReference type="Pfam" id="PF00024">
    <property type="entry name" value="PAN_1"/>
    <property type="match status" value="1"/>
</dbReference>
<evidence type="ECO:0008006" key="6">
    <source>
        <dbReference type="Google" id="ProtNLM"/>
    </source>
</evidence>
<dbReference type="InterPro" id="IPR003609">
    <property type="entry name" value="Pan_app"/>
</dbReference>